<evidence type="ECO:0000313" key="2">
    <source>
        <dbReference type="Proteomes" id="UP000233551"/>
    </source>
</evidence>
<keyword evidence="2" id="KW-1185">Reference proteome</keyword>
<gene>
    <name evidence="1" type="ORF">CRG98_018313</name>
</gene>
<reference evidence="1 2" key="1">
    <citation type="submission" date="2017-11" db="EMBL/GenBank/DDBJ databases">
        <title>De-novo sequencing of pomegranate (Punica granatum L.) genome.</title>
        <authorList>
            <person name="Akparov Z."/>
            <person name="Amiraslanov A."/>
            <person name="Hajiyeva S."/>
            <person name="Abbasov M."/>
            <person name="Kaur K."/>
            <person name="Hamwieh A."/>
            <person name="Solovyev V."/>
            <person name="Salamov A."/>
            <person name="Braich B."/>
            <person name="Kosarev P."/>
            <person name="Mahmoud A."/>
            <person name="Hajiyev E."/>
            <person name="Babayeva S."/>
            <person name="Izzatullayeva V."/>
            <person name="Mammadov A."/>
            <person name="Mammadov A."/>
            <person name="Sharifova S."/>
            <person name="Ojaghi J."/>
            <person name="Eynullazada K."/>
            <person name="Bayramov B."/>
            <person name="Abdulazimova A."/>
            <person name="Shahmuradov I."/>
        </authorList>
    </citation>
    <scope>NUCLEOTIDE SEQUENCE [LARGE SCALE GENOMIC DNA]</scope>
    <source>
        <strain evidence="2">cv. AG2017</strain>
        <tissue evidence="1">Leaf</tissue>
    </source>
</reference>
<evidence type="ECO:0000313" key="1">
    <source>
        <dbReference type="EMBL" id="PKI61287.1"/>
    </source>
</evidence>
<accession>A0A2I0JY69</accession>
<protein>
    <submittedName>
        <fullName evidence="1">Uncharacterized protein</fullName>
    </submittedName>
</protein>
<dbReference type="EMBL" id="PGOL01001055">
    <property type="protein sequence ID" value="PKI61287.1"/>
    <property type="molecule type" value="Genomic_DNA"/>
</dbReference>
<dbReference type="AlphaFoldDB" id="A0A2I0JY69"/>
<dbReference type="Proteomes" id="UP000233551">
    <property type="component" value="Unassembled WGS sequence"/>
</dbReference>
<organism evidence="1 2">
    <name type="scientific">Punica granatum</name>
    <name type="common">Pomegranate</name>
    <dbReference type="NCBI Taxonomy" id="22663"/>
    <lineage>
        <taxon>Eukaryota</taxon>
        <taxon>Viridiplantae</taxon>
        <taxon>Streptophyta</taxon>
        <taxon>Embryophyta</taxon>
        <taxon>Tracheophyta</taxon>
        <taxon>Spermatophyta</taxon>
        <taxon>Magnoliopsida</taxon>
        <taxon>eudicotyledons</taxon>
        <taxon>Gunneridae</taxon>
        <taxon>Pentapetalae</taxon>
        <taxon>rosids</taxon>
        <taxon>malvids</taxon>
        <taxon>Myrtales</taxon>
        <taxon>Lythraceae</taxon>
        <taxon>Punica</taxon>
    </lineage>
</organism>
<name>A0A2I0JY69_PUNGR</name>
<sequence length="104" mass="11655">MGQRHRPILPLKSHTFGELTLGQWPEKGGWLYELEQDEELNKKLMKSSADGNGGSLLLQTRFQPRQFDAAHHLPCEVMATFEVADDFALRVDASNGHPQLSGLL</sequence>
<proteinExistence type="predicted"/>
<comment type="caution">
    <text evidence="1">The sequence shown here is derived from an EMBL/GenBank/DDBJ whole genome shotgun (WGS) entry which is preliminary data.</text>
</comment>